<dbReference type="FunFam" id="3.40.640.10:FF:000030">
    <property type="entry name" value="Low-specificity L-threonine aldolase"/>
    <property type="match status" value="1"/>
</dbReference>
<dbReference type="InterPro" id="IPR015424">
    <property type="entry name" value="PyrdxlP-dep_Trfase"/>
</dbReference>
<comment type="similarity">
    <text evidence="2">Belongs to the threonine aldolase family.</text>
</comment>
<dbReference type="PANTHER" id="PTHR48097">
    <property type="entry name" value="L-THREONINE ALDOLASE-RELATED"/>
    <property type="match status" value="1"/>
</dbReference>
<dbReference type="InterPro" id="IPR015421">
    <property type="entry name" value="PyrdxlP-dep_Trfase_major"/>
</dbReference>
<dbReference type="InterPro" id="IPR023603">
    <property type="entry name" value="Low_specificity_L-TA-like"/>
</dbReference>
<protein>
    <recommendedName>
        <fullName evidence="5">Aromatic amino acid beta-eliminating lyase/threonine aldolase domain-containing protein</fullName>
    </recommendedName>
</protein>
<evidence type="ECO:0000256" key="2">
    <source>
        <dbReference type="ARBA" id="ARBA00006966"/>
    </source>
</evidence>
<dbReference type="EMBL" id="LAZR01000491">
    <property type="protein sequence ID" value="KKN66758.1"/>
    <property type="molecule type" value="Genomic_DNA"/>
</dbReference>
<dbReference type="AlphaFoldDB" id="A0A0F9VLT7"/>
<evidence type="ECO:0000313" key="6">
    <source>
        <dbReference type="EMBL" id="KKN66758.1"/>
    </source>
</evidence>
<keyword evidence="4" id="KW-0456">Lyase</keyword>
<dbReference type="SUPFAM" id="SSF53383">
    <property type="entry name" value="PLP-dependent transferases"/>
    <property type="match status" value="1"/>
</dbReference>
<feature type="domain" description="Aromatic amino acid beta-eliminating lyase/threonine aldolase" evidence="5">
    <location>
        <begin position="4"/>
        <end position="290"/>
    </location>
</feature>
<evidence type="ECO:0000256" key="3">
    <source>
        <dbReference type="ARBA" id="ARBA00022898"/>
    </source>
</evidence>
<evidence type="ECO:0000259" key="5">
    <source>
        <dbReference type="Pfam" id="PF01212"/>
    </source>
</evidence>
<dbReference type="PANTHER" id="PTHR48097:SF9">
    <property type="entry name" value="L-THREONINE ALDOLASE"/>
    <property type="match status" value="1"/>
</dbReference>
<dbReference type="GO" id="GO:0005829">
    <property type="term" value="C:cytosol"/>
    <property type="evidence" value="ECO:0007669"/>
    <property type="project" value="TreeGrafter"/>
</dbReference>
<dbReference type="GO" id="GO:0008732">
    <property type="term" value="F:L-allo-threonine aldolase activity"/>
    <property type="evidence" value="ECO:0007669"/>
    <property type="project" value="TreeGrafter"/>
</dbReference>
<dbReference type="InterPro" id="IPR015422">
    <property type="entry name" value="PyrdxlP-dep_Trfase_small"/>
</dbReference>
<dbReference type="Pfam" id="PF01212">
    <property type="entry name" value="Beta_elim_lyase"/>
    <property type="match status" value="1"/>
</dbReference>
<comment type="caution">
    <text evidence="6">The sequence shown here is derived from an EMBL/GenBank/DDBJ whole genome shotgun (WGS) entry which is preliminary data.</text>
</comment>
<dbReference type="PIRSF" id="PIRSF017617">
    <property type="entry name" value="Thr_aldolase"/>
    <property type="match status" value="1"/>
</dbReference>
<reference evidence="6" key="1">
    <citation type="journal article" date="2015" name="Nature">
        <title>Complex archaea that bridge the gap between prokaryotes and eukaryotes.</title>
        <authorList>
            <person name="Spang A."/>
            <person name="Saw J.H."/>
            <person name="Jorgensen S.L."/>
            <person name="Zaremba-Niedzwiedzka K."/>
            <person name="Martijn J."/>
            <person name="Lind A.E."/>
            <person name="van Eijk R."/>
            <person name="Schleper C."/>
            <person name="Guy L."/>
            <person name="Ettema T.J."/>
        </authorList>
    </citation>
    <scope>NUCLEOTIDE SEQUENCE</scope>
</reference>
<gene>
    <name evidence="6" type="ORF">LCGC14_0468050</name>
</gene>
<keyword evidence="3" id="KW-0663">Pyridoxal phosphate</keyword>
<dbReference type="Gene3D" id="3.90.1150.10">
    <property type="entry name" value="Aspartate Aminotransferase, domain 1"/>
    <property type="match status" value="1"/>
</dbReference>
<organism evidence="6">
    <name type="scientific">marine sediment metagenome</name>
    <dbReference type="NCBI Taxonomy" id="412755"/>
    <lineage>
        <taxon>unclassified sequences</taxon>
        <taxon>metagenomes</taxon>
        <taxon>ecological metagenomes</taxon>
    </lineage>
</organism>
<dbReference type="InterPro" id="IPR001597">
    <property type="entry name" value="ArAA_b-elim_lyase/Thr_aldolase"/>
</dbReference>
<evidence type="ECO:0000256" key="4">
    <source>
        <dbReference type="ARBA" id="ARBA00023239"/>
    </source>
</evidence>
<dbReference type="CDD" id="cd06502">
    <property type="entry name" value="TA_like"/>
    <property type="match status" value="1"/>
</dbReference>
<name>A0A0F9VLT7_9ZZZZ</name>
<dbReference type="GO" id="GO:0006545">
    <property type="term" value="P:glycine biosynthetic process"/>
    <property type="evidence" value="ECO:0007669"/>
    <property type="project" value="TreeGrafter"/>
</dbReference>
<evidence type="ECO:0000256" key="1">
    <source>
        <dbReference type="ARBA" id="ARBA00001933"/>
    </source>
</evidence>
<dbReference type="Gene3D" id="3.40.640.10">
    <property type="entry name" value="Type I PLP-dependent aspartate aminotransferase-like (Major domain)"/>
    <property type="match status" value="1"/>
</dbReference>
<sequence length="352" mass="38861">MIIDLRSDTVTKPSPEMWKRIKTMDNSMLGDDVEREDPTVNELEDKAAKLVGKKAALYVTSGTQGNLLSLLSQTNPGDEILVEELSHIYGHEVGSAARIGGLMIGTYSSDKGVPSFDQLQDLIRDKTDIHEPPTTLLCTENTHNFHGGSIIKPEILDQMKKFAKKNELKLHLDGARIFNAAVGLNKPVTEFTKHVDSVMFCLSKGLSCPVGSIVAGSEDFIKKARKFRKMLGGGMRQVGIIASFGLTALEPSWINRLEEDHKNAQLLAEGLSSLNLPIKVYRPDTNILLIELLEITEISKIISQLEKAPNPVLAFNISKNKIRFVTHYGIEPEDIKVSIDTIGDVLKKSFKA</sequence>
<comment type="cofactor">
    <cofactor evidence="1">
        <name>pyridoxal 5'-phosphate</name>
        <dbReference type="ChEBI" id="CHEBI:597326"/>
    </cofactor>
</comment>
<accession>A0A0F9VLT7</accession>
<dbReference type="GO" id="GO:0006567">
    <property type="term" value="P:L-threonine catabolic process"/>
    <property type="evidence" value="ECO:0007669"/>
    <property type="project" value="TreeGrafter"/>
</dbReference>
<dbReference type="NCBIfam" id="NF041359">
    <property type="entry name" value="GntG_guanitoxin"/>
    <property type="match status" value="1"/>
</dbReference>
<proteinExistence type="inferred from homology"/>